<keyword evidence="4" id="KW-0539">Nucleus</keyword>
<dbReference type="AlphaFoldDB" id="A0A6A1UMV8"/>
<evidence type="ECO:0000256" key="1">
    <source>
        <dbReference type="ARBA" id="ARBA00004123"/>
    </source>
</evidence>
<dbReference type="EMBL" id="RXIC02000057">
    <property type="protein sequence ID" value="KAB1201536.1"/>
    <property type="molecule type" value="Genomic_DNA"/>
</dbReference>
<protein>
    <recommendedName>
        <fullName evidence="8">Lysine-specific demethylase JMJ25</fullName>
    </recommendedName>
</protein>
<accession>A0A6A1UMV8</accession>
<evidence type="ECO:0000256" key="5">
    <source>
        <dbReference type="SAM" id="MobiDB-lite"/>
    </source>
</evidence>
<evidence type="ECO:0000313" key="6">
    <source>
        <dbReference type="EMBL" id="KAB1201536.1"/>
    </source>
</evidence>
<comment type="subcellular location">
    <subcellularLocation>
        <location evidence="1">Nucleus</location>
    </subcellularLocation>
</comment>
<sequence>MELFITKRERLSRDQFDLLRTSGYSKVSRVPGKGGVQGILEHGNRVSIPKKEENHNAGSLELRTKLLDKKRKNTHASEPPWNQRTPKKCCTATNKKRQLGDDRFDDEFEEDEEIRFLLKARARKRARNLESVMSDLNSEDPTDNAFISSKDRCSGKNAKAIHLYPHLKEEEISAFCPYCRGNCNCNACLHSSGMSKLKQICEEQTKEIEIEANILGKSYAEIEVPQALCHSNERVFCDHCATSIIDLHRSCPECSYELCLHCCLEIRKGNFTSRAEVKFPYVNRGHDYIHGGYPLQESSLSKSSKEDVDFCTKWNANDDGSVICAPKEIGGCGKCVLELKRILPQGWISNLEVKAGDLLEMFIGQQKNLKMKCAEISKKMLRRAASRVDADDNYLYCPALRDVLQEEKLLHFRQRWASGEPVIVRDVLEQASGLSWEPMVIWRALCENVDPEISSEMSQVKAIDCLAGCEV</sequence>
<organism evidence="6 7">
    <name type="scientific">Morella rubra</name>
    <name type="common">Chinese bayberry</name>
    <dbReference type="NCBI Taxonomy" id="262757"/>
    <lineage>
        <taxon>Eukaryota</taxon>
        <taxon>Viridiplantae</taxon>
        <taxon>Streptophyta</taxon>
        <taxon>Embryophyta</taxon>
        <taxon>Tracheophyta</taxon>
        <taxon>Spermatophyta</taxon>
        <taxon>Magnoliopsida</taxon>
        <taxon>eudicotyledons</taxon>
        <taxon>Gunneridae</taxon>
        <taxon>Pentapetalae</taxon>
        <taxon>rosids</taxon>
        <taxon>fabids</taxon>
        <taxon>Fagales</taxon>
        <taxon>Myricaceae</taxon>
        <taxon>Morella</taxon>
    </lineage>
</organism>
<dbReference type="GO" id="GO:0000785">
    <property type="term" value="C:chromatin"/>
    <property type="evidence" value="ECO:0007669"/>
    <property type="project" value="TreeGrafter"/>
</dbReference>
<dbReference type="OrthoDB" id="1746452at2759"/>
<dbReference type="PANTHER" id="PTHR12549">
    <property type="entry name" value="JMJC DOMAIN-CONTAINING HISTONE DEMETHYLATION PROTEIN"/>
    <property type="match status" value="1"/>
</dbReference>
<dbReference type="PANTHER" id="PTHR12549:SF37">
    <property type="entry name" value="LYSINE-SPECIFIC DEMETHYLASE JMJ26"/>
    <property type="match status" value="1"/>
</dbReference>
<dbReference type="GO" id="GO:0032454">
    <property type="term" value="F:histone H3K9 demethylase activity"/>
    <property type="evidence" value="ECO:0007669"/>
    <property type="project" value="InterPro"/>
</dbReference>
<comment type="caution">
    <text evidence="6">The sequence shown here is derived from an EMBL/GenBank/DDBJ whole genome shotgun (WGS) entry which is preliminary data.</text>
</comment>
<comment type="similarity">
    <text evidence="2">Belongs to the JARID1 histone demethylase family.</text>
</comment>
<keyword evidence="7" id="KW-1185">Reference proteome</keyword>
<evidence type="ECO:0008006" key="8">
    <source>
        <dbReference type="Google" id="ProtNLM"/>
    </source>
</evidence>
<evidence type="ECO:0000256" key="3">
    <source>
        <dbReference type="ARBA" id="ARBA00022723"/>
    </source>
</evidence>
<reference evidence="6 7" key="1">
    <citation type="journal article" date="2019" name="Plant Biotechnol. J.">
        <title>The red bayberry genome and genetic basis of sex determination.</title>
        <authorList>
            <person name="Jia H.M."/>
            <person name="Jia H.J."/>
            <person name="Cai Q.L."/>
            <person name="Wang Y."/>
            <person name="Zhao H.B."/>
            <person name="Yang W.F."/>
            <person name="Wang G.Y."/>
            <person name="Li Y.H."/>
            <person name="Zhan D.L."/>
            <person name="Shen Y.T."/>
            <person name="Niu Q.F."/>
            <person name="Chang L."/>
            <person name="Qiu J."/>
            <person name="Zhao L."/>
            <person name="Xie H.B."/>
            <person name="Fu W.Y."/>
            <person name="Jin J."/>
            <person name="Li X.W."/>
            <person name="Jiao Y."/>
            <person name="Zhou C.C."/>
            <person name="Tu T."/>
            <person name="Chai C.Y."/>
            <person name="Gao J.L."/>
            <person name="Fan L.J."/>
            <person name="van de Weg E."/>
            <person name="Wang J.Y."/>
            <person name="Gao Z.S."/>
        </authorList>
    </citation>
    <scope>NUCLEOTIDE SEQUENCE [LARGE SCALE GENOMIC DNA]</scope>
    <source>
        <tissue evidence="6">Leaves</tissue>
    </source>
</reference>
<proteinExistence type="inferred from homology"/>
<dbReference type="Proteomes" id="UP000516437">
    <property type="component" value="Unassembled WGS sequence"/>
</dbReference>
<evidence type="ECO:0000256" key="2">
    <source>
        <dbReference type="ARBA" id="ARBA00006801"/>
    </source>
</evidence>
<dbReference type="GO" id="GO:0003712">
    <property type="term" value="F:transcription coregulator activity"/>
    <property type="evidence" value="ECO:0007669"/>
    <property type="project" value="TreeGrafter"/>
</dbReference>
<evidence type="ECO:0000313" key="7">
    <source>
        <dbReference type="Proteomes" id="UP000516437"/>
    </source>
</evidence>
<dbReference type="GO" id="GO:0000118">
    <property type="term" value="C:histone deacetylase complex"/>
    <property type="evidence" value="ECO:0007669"/>
    <property type="project" value="TreeGrafter"/>
</dbReference>
<name>A0A6A1UMV8_9ROSI</name>
<dbReference type="Gene3D" id="2.60.120.650">
    <property type="entry name" value="Cupin"/>
    <property type="match status" value="1"/>
</dbReference>
<keyword evidence="3" id="KW-0479">Metal-binding</keyword>
<gene>
    <name evidence="6" type="ORF">CJ030_MR0G003131</name>
</gene>
<feature type="region of interest" description="Disordered" evidence="5">
    <location>
        <begin position="68"/>
        <end position="88"/>
    </location>
</feature>
<dbReference type="GO" id="GO:0046872">
    <property type="term" value="F:metal ion binding"/>
    <property type="evidence" value="ECO:0007669"/>
    <property type="project" value="UniProtKB-KW"/>
</dbReference>
<evidence type="ECO:0000256" key="4">
    <source>
        <dbReference type="ARBA" id="ARBA00023242"/>
    </source>
</evidence>
<dbReference type="GO" id="GO:0031490">
    <property type="term" value="F:chromatin DNA binding"/>
    <property type="evidence" value="ECO:0007669"/>
    <property type="project" value="TreeGrafter"/>
</dbReference>
<dbReference type="InterPro" id="IPR045109">
    <property type="entry name" value="LSDs-like"/>
</dbReference>
<dbReference type="GO" id="GO:0006357">
    <property type="term" value="P:regulation of transcription by RNA polymerase II"/>
    <property type="evidence" value="ECO:0007669"/>
    <property type="project" value="TreeGrafter"/>
</dbReference>